<comment type="subcellular location">
    <subcellularLocation>
        <location evidence="6">Cytoplasm</location>
    </subcellularLocation>
</comment>
<dbReference type="InterPro" id="IPR056369">
    <property type="entry name" value="CTU1-like_ATP-bd"/>
</dbReference>
<dbReference type="HAMAP" id="MF_03053">
    <property type="entry name" value="CTU1"/>
    <property type="match status" value="1"/>
</dbReference>
<feature type="compositionally biased region" description="Polar residues" evidence="7">
    <location>
        <begin position="402"/>
        <end position="415"/>
    </location>
</feature>
<dbReference type="Proteomes" id="UP000717515">
    <property type="component" value="Unassembled WGS sequence"/>
</dbReference>
<keyword evidence="5 6" id="KW-0694">RNA-binding</keyword>
<feature type="domain" description="Cytoplasmic tRNA 2-thiolation protein 1 C-terminal" evidence="9">
    <location>
        <begin position="354"/>
        <end position="383"/>
    </location>
</feature>
<dbReference type="GO" id="GO:0000049">
    <property type="term" value="F:tRNA binding"/>
    <property type="evidence" value="ECO:0007669"/>
    <property type="project" value="UniProtKB-UniRule"/>
</dbReference>
<sequence length="446" mass="49544">MDSSAQPTSPAAHADNTASADRTAAKPAKPLRNPCNLCQSVRAILKRPKTGQQLCRECFYHVFETEIHNTIVDNKLFNKGDRVAIGASGGKDSTVLAYVMKLLNDRYSYGLDLVLLSIDEGITGYRDDSLETVKRNRDQYQIPLLIVSYKDLYGWSMDDIVKEIGRKNNCTFCGVFRRQALDRGAIMLNVDHIVTGHNADDIAETVLMNSKQPTTRSTVVHVFRAYNVLITLPYYKSTLVLRGDLPRLQRCTSIITNDTSEDSSGLETSKILRSKPFKYTYEKEIVMYAYFKKLDYFSTECIYSPNAYRGHARVFLKDLEAIRRTTIVDIIHSGEALSASVQANESTKLPTMSTCTRCGYISSNELCKACLLLEGLNKGLPQLGIGHTTKIRRQHEAANLASGLSTPASPSSPSVDGSRPTDENVKVVTHIKDLGRLANQPTLDTV</sequence>
<dbReference type="EMBL" id="JAIFTL010000225">
    <property type="protein sequence ID" value="KAG9321158.1"/>
    <property type="molecule type" value="Genomic_DNA"/>
</dbReference>
<dbReference type="NCBIfam" id="TIGR00269">
    <property type="entry name" value="TIGR00269 family protein"/>
    <property type="match status" value="1"/>
</dbReference>
<dbReference type="PANTHER" id="PTHR11807:SF12">
    <property type="entry name" value="CYTOPLASMIC TRNA 2-THIOLATION PROTEIN 1"/>
    <property type="match status" value="1"/>
</dbReference>
<keyword evidence="4 6" id="KW-0819">tRNA processing</keyword>
<dbReference type="Pfam" id="PF16503">
    <property type="entry name" value="zn-ribbon_14"/>
    <property type="match status" value="1"/>
</dbReference>
<evidence type="ECO:0000256" key="5">
    <source>
        <dbReference type="ARBA" id="ARBA00022884"/>
    </source>
</evidence>
<dbReference type="GO" id="GO:0002144">
    <property type="term" value="C:cytosolic tRNA wobble base thiouridylase complex"/>
    <property type="evidence" value="ECO:0007669"/>
    <property type="project" value="TreeGrafter"/>
</dbReference>
<evidence type="ECO:0000313" key="10">
    <source>
        <dbReference type="EMBL" id="KAG9321158.1"/>
    </source>
</evidence>
<dbReference type="CDD" id="cd01713">
    <property type="entry name" value="CTU1-like"/>
    <property type="match status" value="1"/>
</dbReference>
<dbReference type="GO" id="GO:0005739">
    <property type="term" value="C:mitochondrion"/>
    <property type="evidence" value="ECO:0007669"/>
    <property type="project" value="TreeGrafter"/>
</dbReference>
<feature type="region of interest" description="Disordered" evidence="7">
    <location>
        <begin position="1"/>
        <end position="27"/>
    </location>
</feature>
<evidence type="ECO:0000259" key="8">
    <source>
        <dbReference type="Pfam" id="PF01171"/>
    </source>
</evidence>
<dbReference type="Pfam" id="PF01171">
    <property type="entry name" value="ATP_bind_3"/>
    <property type="match status" value="1"/>
</dbReference>
<dbReference type="InterPro" id="IPR032442">
    <property type="entry name" value="CTU1_C"/>
</dbReference>
<evidence type="ECO:0000256" key="6">
    <source>
        <dbReference type="HAMAP-Rule" id="MF_03053"/>
    </source>
</evidence>
<organism evidence="10 11">
    <name type="scientific">Mortierella alpina</name>
    <name type="common">Oleaginous fungus</name>
    <name type="synonym">Mortierella renispora</name>
    <dbReference type="NCBI Taxonomy" id="64518"/>
    <lineage>
        <taxon>Eukaryota</taxon>
        <taxon>Fungi</taxon>
        <taxon>Fungi incertae sedis</taxon>
        <taxon>Mucoromycota</taxon>
        <taxon>Mortierellomycotina</taxon>
        <taxon>Mortierellomycetes</taxon>
        <taxon>Mortierellales</taxon>
        <taxon>Mortierellaceae</taxon>
        <taxon>Mortierella</taxon>
    </lineage>
</organism>
<comment type="caution">
    <text evidence="10">The sequence shown here is derived from an EMBL/GenBank/DDBJ whole genome shotgun (WGS) entry which is preliminary data.</text>
</comment>
<keyword evidence="1 6" id="KW-0963">Cytoplasm</keyword>
<evidence type="ECO:0000259" key="9">
    <source>
        <dbReference type="Pfam" id="PF16503"/>
    </source>
</evidence>
<gene>
    <name evidence="6" type="primary">NCS6</name>
    <name evidence="6" type="synonym">CTU1</name>
    <name evidence="10" type="ORF">KVV02_007733</name>
</gene>
<dbReference type="AlphaFoldDB" id="A0A9P8CUU7"/>
<protein>
    <recommendedName>
        <fullName evidence="6">Cytoplasmic tRNA 2-thiolation protein 1</fullName>
        <ecNumber evidence="6">2.7.7.-</ecNumber>
    </recommendedName>
    <alternativeName>
        <fullName evidence="6">Cytoplasmic tRNA adenylyltransferase 1</fullName>
    </alternativeName>
</protein>
<evidence type="ECO:0000256" key="1">
    <source>
        <dbReference type="ARBA" id="ARBA00022490"/>
    </source>
</evidence>
<comment type="function">
    <text evidence="6">Plays a central role in 2-thiolation of mcm(5)S(2)U at tRNA wobble positions of tRNA(Lys), tRNA(Glu) and tRNA(Gln). Directly binds tRNAs and probably acts by catalyzing adenylation of tRNAs, an intermediate required for 2-thiolation. It is unclear whether it acts as a sulfurtransferase that transfers sulfur from thiocarboxylated URM1 onto the uridine of tRNAs at wobble position. Prior mcm(5) tRNA modification by the elongator complex is required for 2-thiolation. May also be involved in protein urmylation.</text>
</comment>
<dbReference type="InterPro" id="IPR014729">
    <property type="entry name" value="Rossmann-like_a/b/a_fold"/>
</dbReference>
<dbReference type="InterPro" id="IPR011063">
    <property type="entry name" value="TilS/TtcA_N"/>
</dbReference>
<keyword evidence="3 6" id="KW-0808">Transferase</keyword>
<evidence type="ECO:0000256" key="3">
    <source>
        <dbReference type="ARBA" id="ARBA00022679"/>
    </source>
</evidence>
<dbReference type="InterPro" id="IPR000541">
    <property type="entry name" value="Ncs6/Tuc1/Ctu1"/>
</dbReference>
<evidence type="ECO:0000256" key="2">
    <source>
        <dbReference type="ARBA" id="ARBA00022555"/>
    </source>
</evidence>
<keyword evidence="2 6" id="KW-0820">tRNA-binding</keyword>
<dbReference type="PANTHER" id="PTHR11807">
    <property type="entry name" value="ATPASES OF THE PP SUPERFAMILY-RELATED"/>
    <property type="match status" value="1"/>
</dbReference>
<dbReference type="GO" id="GO:0016779">
    <property type="term" value="F:nucleotidyltransferase activity"/>
    <property type="evidence" value="ECO:0007669"/>
    <property type="project" value="UniProtKB-UniRule"/>
</dbReference>
<dbReference type="SUPFAM" id="SSF52402">
    <property type="entry name" value="Adenine nucleotide alpha hydrolases-like"/>
    <property type="match status" value="1"/>
</dbReference>
<evidence type="ECO:0000256" key="4">
    <source>
        <dbReference type="ARBA" id="ARBA00022694"/>
    </source>
</evidence>
<accession>A0A9P8CUU7</accession>
<evidence type="ECO:0000313" key="11">
    <source>
        <dbReference type="Proteomes" id="UP000717515"/>
    </source>
</evidence>
<comment type="similarity">
    <text evidence="6">Belongs to the TtcA family. CTU1/NCS6/ATPBD3 subfamily.</text>
</comment>
<comment type="pathway">
    <text evidence="6">tRNA modification; 5-methoxycarbonylmethyl-2-thiouridine-tRNA biosynthesis.</text>
</comment>
<proteinExistence type="inferred from homology"/>
<dbReference type="GO" id="GO:0002143">
    <property type="term" value="P:tRNA wobble position uridine thiolation"/>
    <property type="evidence" value="ECO:0007669"/>
    <property type="project" value="TreeGrafter"/>
</dbReference>
<reference evidence="10" key="1">
    <citation type="submission" date="2021-07" db="EMBL/GenBank/DDBJ databases">
        <title>Draft genome of Mortierella alpina, strain LL118, isolated from an aspen leaf litter sample.</title>
        <authorList>
            <person name="Yang S."/>
            <person name="Vinatzer B.A."/>
        </authorList>
    </citation>
    <scope>NUCLEOTIDE SEQUENCE</scope>
    <source>
        <strain evidence="10">LL118</strain>
    </source>
</reference>
<feature type="region of interest" description="Disordered" evidence="7">
    <location>
        <begin position="399"/>
        <end position="423"/>
    </location>
</feature>
<dbReference type="GO" id="GO:0032447">
    <property type="term" value="P:protein urmylation"/>
    <property type="evidence" value="ECO:0007669"/>
    <property type="project" value="UniProtKB-UniRule"/>
</dbReference>
<dbReference type="Gene3D" id="3.40.50.620">
    <property type="entry name" value="HUPs"/>
    <property type="match status" value="1"/>
</dbReference>
<dbReference type="EC" id="2.7.7.-" evidence="6"/>
<evidence type="ECO:0000256" key="7">
    <source>
        <dbReference type="SAM" id="MobiDB-lite"/>
    </source>
</evidence>
<name>A0A9P8CUU7_MORAP</name>
<feature type="domain" description="tRNA(Ile)-lysidine/2-thiocytidine synthase N-terminal" evidence="8">
    <location>
        <begin position="83"/>
        <end position="220"/>
    </location>
</feature>